<reference evidence="2 3" key="1">
    <citation type="submission" date="2023-10" db="EMBL/GenBank/DDBJ databases">
        <title>Culture-based analysis of two novel bacteria associated with mangrove crab gills.</title>
        <authorList>
            <person name="Yang X."/>
            <person name="Garuglieri E."/>
            <person name="Van Goethem M.W."/>
            <person name="Fusi M."/>
            <person name="Marasco R."/>
            <person name="Daffonchio D.G."/>
        </authorList>
    </citation>
    <scope>NUCLEOTIDE SEQUENCE</scope>
    <source>
        <strain evidence="2">UG2-1</strain>
        <strain evidence="1">UG2-2</strain>
        <strain evidence="3">UG2_2</strain>
    </source>
</reference>
<dbReference type="Proteomes" id="UP001368318">
    <property type="component" value="Chromosome"/>
</dbReference>
<dbReference type="EMBL" id="CP136925">
    <property type="protein sequence ID" value="WXA12682.1"/>
    <property type="molecule type" value="Genomic_DNA"/>
</dbReference>
<gene>
    <name evidence="2" type="ORF">R3L15_11190</name>
    <name evidence="1" type="ORF">R3L16_10400</name>
</gene>
<evidence type="ECO:0000313" key="3">
    <source>
        <dbReference type="Proteomes" id="UP001368318"/>
    </source>
</evidence>
<dbReference type="RefSeq" id="WP_338731759.1">
    <property type="nucleotide sequence ID" value="NZ_CP136924.1"/>
</dbReference>
<protein>
    <submittedName>
        <fullName evidence="2">Uncharacterized protein</fullName>
    </submittedName>
</protein>
<evidence type="ECO:0000313" key="2">
    <source>
        <dbReference type="EMBL" id="WXA12682.1"/>
    </source>
</evidence>
<keyword evidence="3" id="KW-1185">Reference proteome</keyword>
<name>A0AAU6P518_9FLAO</name>
<organism evidence="2">
    <name type="scientific">Mangrovimonas cancribranchiae</name>
    <dbReference type="NCBI Taxonomy" id="3080055"/>
    <lineage>
        <taxon>Bacteria</taxon>
        <taxon>Pseudomonadati</taxon>
        <taxon>Bacteroidota</taxon>
        <taxon>Flavobacteriia</taxon>
        <taxon>Flavobacteriales</taxon>
        <taxon>Flavobacteriaceae</taxon>
        <taxon>Mangrovimonas</taxon>
    </lineage>
</organism>
<dbReference type="KEGG" id="mcaa:R3L15_11190"/>
<accession>A0AAU6P518</accession>
<sequence>MFKKPNTKKIADNGTKIGAGVVGAAVSDGLVGLVPKEYEKYKKWGKPAFALAMAIAAAAVDTKSTGGKITQGALAGMSIKQGLDALRELVLSKVDKQEGETAMARFTNHVTGLAAGTVEVPEVTVDSSMFQRNRGQQHQIPAAKQDMLAMAQKETNNMLA</sequence>
<proteinExistence type="predicted"/>
<evidence type="ECO:0000313" key="1">
    <source>
        <dbReference type="EMBL" id="WXA02157.1"/>
    </source>
</evidence>
<dbReference type="AlphaFoldDB" id="A0AAU6P518"/>
<dbReference type="EMBL" id="CP136924">
    <property type="protein sequence ID" value="WXA02157.1"/>
    <property type="molecule type" value="Genomic_DNA"/>
</dbReference>